<reference evidence="1 2" key="1">
    <citation type="journal article" date="2016" name="Nat. Commun.">
        <title>Thousands of microbial genomes shed light on interconnected biogeochemical processes in an aquifer system.</title>
        <authorList>
            <person name="Anantharaman K."/>
            <person name="Brown C.T."/>
            <person name="Hug L.A."/>
            <person name="Sharon I."/>
            <person name="Castelle C.J."/>
            <person name="Probst A.J."/>
            <person name="Thomas B.C."/>
            <person name="Singh A."/>
            <person name="Wilkins M.J."/>
            <person name="Karaoz U."/>
            <person name="Brodie E.L."/>
            <person name="Williams K.H."/>
            <person name="Hubbard S.S."/>
            <person name="Banfield J.F."/>
        </authorList>
    </citation>
    <scope>NUCLEOTIDE SEQUENCE [LARGE SCALE GENOMIC DNA]</scope>
</reference>
<dbReference type="AlphaFoldDB" id="A0A1F5XFT5"/>
<protein>
    <submittedName>
        <fullName evidence="1">Uncharacterized protein</fullName>
    </submittedName>
</protein>
<gene>
    <name evidence="1" type="ORF">A3B19_01945</name>
</gene>
<sequence length="145" mass="16250">MRAKSGIKVRQPLAKLSVRKTRISGSALFDILRDELNVKDIIVDPKISDEIALDTVITPELKKEGVSRELVRSIQELRKRAGLHPRDFIDASIEGKELGGEEKRVKEGARIRVITYGRPLSAPLVRETFDVDGETYTVVIGKSER</sequence>
<comment type="caution">
    <text evidence="1">The sequence shown here is derived from an EMBL/GenBank/DDBJ whole genome shotgun (WGS) entry which is preliminary data.</text>
</comment>
<name>A0A1F5XFT5_9BACT</name>
<proteinExistence type="predicted"/>
<dbReference type="EMBL" id="MFIF01000011">
    <property type="protein sequence ID" value="OGF86802.1"/>
    <property type="molecule type" value="Genomic_DNA"/>
</dbReference>
<dbReference type="Pfam" id="PF19302">
    <property type="entry name" value="DUF5915"/>
    <property type="match status" value="1"/>
</dbReference>
<evidence type="ECO:0000313" key="1">
    <source>
        <dbReference type="EMBL" id="OGF86802.1"/>
    </source>
</evidence>
<organism evidence="1 2">
    <name type="scientific">Candidatus Giovannonibacteria bacterium RIFCSPLOWO2_01_FULL_46_32</name>
    <dbReference type="NCBI Taxonomy" id="1798353"/>
    <lineage>
        <taxon>Bacteria</taxon>
        <taxon>Candidatus Giovannoniibacteriota</taxon>
    </lineage>
</organism>
<accession>A0A1F5XFT5</accession>
<dbReference type="Proteomes" id="UP000177346">
    <property type="component" value="Unassembled WGS sequence"/>
</dbReference>
<evidence type="ECO:0000313" key="2">
    <source>
        <dbReference type="Proteomes" id="UP000177346"/>
    </source>
</evidence>